<accession>A0ABW8SNQ7</accession>
<evidence type="ECO:0000313" key="1">
    <source>
        <dbReference type="EMBL" id="MFL0197268.1"/>
    </source>
</evidence>
<organism evidence="1 2">
    <name type="scientific">Candidatus Clostridium eludens</name>
    <dbReference type="NCBI Taxonomy" id="3381663"/>
    <lineage>
        <taxon>Bacteria</taxon>
        <taxon>Bacillati</taxon>
        <taxon>Bacillota</taxon>
        <taxon>Clostridia</taxon>
        <taxon>Eubacteriales</taxon>
        <taxon>Clostridiaceae</taxon>
        <taxon>Clostridium</taxon>
    </lineage>
</organism>
<name>A0ABW8SNQ7_9CLOT</name>
<evidence type="ECO:0000313" key="2">
    <source>
        <dbReference type="Proteomes" id="UP001623660"/>
    </source>
</evidence>
<protein>
    <submittedName>
        <fullName evidence="1">Uncharacterized protein</fullName>
    </submittedName>
</protein>
<reference evidence="1 2" key="1">
    <citation type="submission" date="2024-11" db="EMBL/GenBank/DDBJ databases">
        <authorList>
            <person name="Heng Y.C."/>
            <person name="Lim A.C.H."/>
            <person name="Lee J.K.Y."/>
            <person name="Kittelmann S."/>
        </authorList>
    </citation>
    <scope>NUCLEOTIDE SEQUENCE [LARGE SCALE GENOMIC DNA]</scope>
    <source>
        <strain evidence="1 2">WILCCON 0269</strain>
    </source>
</reference>
<dbReference type="EMBL" id="JBJHZX010000028">
    <property type="protein sequence ID" value="MFL0197268.1"/>
    <property type="molecule type" value="Genomic_DNA"/>
</dbReference>
<keyword evidence="2" id="KW-1185">Reference proteome</keyword>
<sequence>MSLPSYVVNFDELAEALGGYLKDGITVDVGSITMPTSAIEDLLTQIRDKVQGVDYNNLIDALNALGVKLDGLSGSLGISGTQRIYGDMIQIPATVGSYTLEFVVPRNGKITGITYSQSAWNFQDTWDLQVETNLLFDGVRTKEYGENKSFNSFYTVTAGQKVDITFHNNSGSSKVVWVDINILEDSSTVDTSS</sequence>
<gene>
    <name evidence="1" type="ORF">ACJDU8_17135</name>
</gene>
<comment type="caution">
    <text evidence="1">The sequence shown here is derived from an EMBL/GenBank/DDBJ whole genome shotgun (WGS) entry which is preliminary data.</text>
</comment>
<dbReference type="Proteomes" id="UP001623660">
    <property type="component" value="Unassembled WGS sequence"/>
</dbReference>
<dbReference type="RefSeq" id="WP_406793373.1">
    <property type="nucleotide sequence ID" value="NZ_JBJHZX010000028.1"/>
</dbReference>
<proteinExistence type="predicted"/>